<keyword evidence="6" id="KW-0133">Cell shape</keyword>
<evidence type="ECO:0000313" key="14">
    <source>
        <dbReference type="Proteomes" id="UP001432099"/>
    </source>
</evidence>
<feature type="domain" description="Penicillin-binding protein dimerisation" evidence="12">
    <location>
        <begin position="35"/>
        <end position="260"/>
    </location>
</feature>
<evidence type="ECO:0000256" key="4">
    <source>
        <dbReference type="ARBA" id="ARBA00022475"/>
    </source>
</evidence>
<dbReference type="Gene3D" id="1.10.10.1230">
    <property type="entry name" value="Penicillin-binding protein, N-terminal non-catalytic domain, head sub-domain"/>
    <property type="match status" value="1"/>
</dbReference>
<evidence type="ECO:0000256" key="7">
    <source>
        <dbReference type="ARBA" id="ARBA00022984"/>
    </source>
</evidence>
<dbReference type="SUPFAM" id="SSF56601">
    <property type="entry name" value="beta-lactamase/transpeptidase-like"/>
    <property type="match status" value="1"/>
</dbReference>
<accession>A0ABM8IHG9</accession>
<reference evidence="13" key="1">
    <citation type="journal article" date="2024" name="Int. J. Syst. Evol. Microbiol.">
        <title>Turicibacter faecis sp. nov., isolated from faeces of heart failure mouse model.</title>
        <authorList>
            <person name="Imamura Y."/>
            <person name="Motooka D."/>
            <person name="Nakajima Y."/>
            <person name="Ito S."/>
            <person name="Kitakaze M."/>
            <person name="Iida T."/>
            <person name="Nakamura S."/>
        </authorList>
    </citation>
    <scope>NUCLEOTIDE SEQUENCE</scope>
    <source>
        <strain evidence="13">TC023</strain>
    </source>
</reference>
<dbReference type="Gene3D" id="3.40.710.10">
    <property type="entry name" value="DD-peptidase/beta-lactamase superfamily"/>
    <property type="match status" value="1"/>
</dbReference>
<keyword evidence="8" id="KW-1133">Transmembrane helix</keyword>
<dbReference type="Gene3D" id="3.90.1310.10">
    <property type="entry name" value="Penicillin-binding protein 2a (Domain 2)"/>
    <property type="match status" value="1"/>
</dbReference>
<evidence type="ECO:0000256" key="10">
    <source>
        <dbReference type="ARBA" id="ARBA00023316"/>
    </source>
</evidence>
<protein>
    <recommendedName>
        <fullName evidence="15">Penicillin-binding protein 2</fullName>
    </recommendedName>
</protein>
<evidence type="ECO:0000256" key="3">
    <source>
        <dbReference type="ARBA" id="ARBA00007171"/>
    </source>
</evidence>
<evidence type="ECO:0000256" key="9">
    <source>
        <dbReference type="ARBA" id="ARBA00023136"/>
    </source>
</evidence>
<gene>
    <name evidence="13" type="primary">yqgF</name>
    <name evidence="13" type="ORF">T23_07670</name>
</gene>
<evidence type="ECO:0000259" key="11">
    <source>
        <dbReference type="Pfam" id="PF00905"/>
    </source>
</evidence>
<keyword evidence="7" id="KW-0573">Peptidoglycan synthesis</keyword>
<dbReference type="PANTHER" id="PTHR30627">
    <property type="entry name" value="PEPTIDOGLYCAN D,D-TRANSPEPTIDASE"/>
    <property type="match status" value="1"/>
</dbReference>
<name>A0ABM8IHG9_9FIRM</name>
<dbReference type="SUPFAM" id="SSF56519">
    <property type="entry name" value="Penicillin binding protein dimerisation domain"/>
    <property type="match status" value="1"/>
</dbReference>
<dbReference type="EMBL" id="AP028127">
    <property type="protein sequence ID" value="BEH90665.1"/>
    <property type="molecule type" value="Genomic_DNA"/>
</dbReference>
<comment type="subcellular location">
    <subcellularLocation>
        <location evidence="2">Cell membrane</location>
    </subcellularLocation>
    <subcellularLocation>
        <location evidence="1">Membrane</location>
        <topology evidence="1">Single-pass membrane protein</topology>
    </subcellularLocation>
</comment>
<dbReference type="PANTHER" id="PTHR30627:SF2">
    <property type="entry name" value="PEPTIDOGLYCAN D,D-TRANSPEPTIDASE MRDA"/>
    <property type="match status" value="1"/>
</dbReference>
<evidence type="ECO:0008006" key="15">
    <source>
        <dbReference type="Google" id="ProtNLM"/>
    </source>
</evidence>
<feature type="domain" description="Penicillin-binding protein transpeptidase" evidence="11">
    <location>
        <begin position="315"/>
        <end position="638"/>
    </location>
</feature>
<dbReference type="Pfam" id="PF00905">
    <property type="entry name" value="Transpeptidase"/>
    <property type="match status" value="1"/>
</dbReference>
<keyword evidence="9" id="KW-0472">Membrane</keyword>
<keyword evidence="10" id="KW-0961">Cell wall biogenesis/degradation</keyword>
<evidence type="ECO:0000256" key="2">
    <source>
        <dbReference type="ARBA" id="ARBA00004236"/>
    </source>
</evidence>
<dbReference type="InterPro" id="IPR001460">
    <property type="entry name" value="PCN-bd_Tpept"/>
</dbReference>
<dbReference type="InterPro" id="IPR005311">
    <property type="entry name" value="PBP_dimer"/>
</dbReference>
<evidence type="ECO:0000256" key="5">
    <source>
        <dbReference type="ARBA" id="ARBA00022692"/>
    </source>
</evidence>
<evidence type="ECO:0000256" key="1">
    <source>
        <dbReference type="ARBA" id="ARBA00004167"/>
    </source>
</evidence>
<evidence type="ECO:0000256" key="6">
    <source>
        <dbReference type="ARBA" id="ARBA00022960"/>
    </source>
</evidence>
<dbReference type="Proteomes" id="UP001432099">
    <property type="component" value="Chromosome"/>
</dbReference>
<comment type="similarity">
    <text evidence="3">Belongs to the transpeptidase family.</text>
</comment>
<dbReference type="InterPro" id="IPR012338">
    <property type="entry name" value="Beta-lactam/transpept-like"/>
</dbReference>
<dbReference type="InterPro" id="IPR036138">
    <property type="entry name" value="PBP_dimer_sf"/>
</dbReference>
<evidence type="ECO:0000313" key="13">
    <source>
        <dbReference type="EMBL" id="BEH90665.1"/>
    </source>
</evidence>
<evidence type="ECO:0000256" key="8">
    <source>
        <dbReference type="ARBA" id="ARBA00022989"/>
    </source>
</evidence>
<keyword evidence="14" id="KW-1185">Reference proteome</keyword>
<dbReference type="InterPro" id="IPR050515">
    <property type="entry name" value="Beta-lactam/transpept"/>
</dbReference>
<dbReference type="Pfam" id="PF03717">
    <property type="entry name" value="PBP_dimer"/>
    <property type="match status" value="1"/>
</dbReference>
<proteinExistence type="inferred from homology"/>
<organism evidence="13 14">
    <name type="scientific">Turicibacter faecis</name>
    <dbReference type="NCBI Taxonomy" id="2963365"/>
    <lineage>
        <taxon>Bacteria</taxon>
        <taxon>Bacillati</taxon>
        <taxon>Bacillota</taxon>
        <taxon>Erysipelotrichia</taxon>
        <taxon>Erysipelotrichales</taxon>
        <taxon>Turicibacteraceae</taxon>
        <taxon>Turicibacter</taxon>
    </lineage>
</organism>
<keyword evidence="4" id="KW-1003">Cell membrane</keyword>
<sequence length="686" mass="76906">MFIVIAFRLYAIQVKYSDDYQAYVNKTSTVALQRNVPRGVIYDRNMSVLVDNEAVSTITYQRYADVSEKEMHQIADKLADLIEVDFSKLTSRDLKDLYLEKFEDEAKELYTKEELKKYGDKKLYQLQLSRITDDMLSKLTDQDKEAHAIYINMKKGTNQTSNIIKKGATEEEVAIVSEHLESMPGVNTEVDWDRTYPSVAQWHPIYGRVSSYEQGLPAVLVDYYKAHDYQSNDRVGLSQLELYYEALLGGHKSQYLLTNDDDTSTYDEIYEGQRGYELVLTIDAELQAAVNDIVRDELLNAKKNSSTTKYLREAYIVMTNPNTGEVLAMTGNIIDWDDEAKDYVIYDNSLGTFQSSFTVGSVVKGATLLSGFKYGVTTPGQVVNDTKMYFKGGLVKGSWQTLGAVNDLTALQKSSNVYFFDQTIRFGGSYYSPYMALNLNLDVFDKYRSTFNEFGLGVSTGIDLPNESTGLVEAQRTSGKLLDFAIGQADLYTPMQLVQYVSTVATSGRRFAPTLVKEVYLPSNDDISGKQLVKGFAPNLLNVVELDQQYFDRVHQGFVMALQQSGGTGYSTFYKANYNPAGKTGTAQEYARDADGRYIKDANGEFIDVHSRTLIAYAPADKPEVALSVIVPQCELPSQSHPISLQIGERAMQAYFDLKKERMAAQNEVDNGETIGQAPENVAQGE</sequence>
<evidence type="ECO:0000259" key="12">
    <source>
        <dbReference type="Pfam" id="PF03717"/>
    </source>
</evidence>
<keyword evidence="5" id="KW-0812">Transmembrane</keyword>